<dbReference type="EMBL" id="CP048914">
    <property type="protein sequence ID" value="QMS84734.1"/>
    <property type="molecule type" value="Genomic_DNA"/>
</dbReference>
<organism evidence="2 3">
    <name type="scientific">Candidatus Xianfuyuplasma coldseepsis</name>
    <dbReference type="NCBI Taxonomy" id="2782163"/>
    <lineage>
        <taxon>Bacteria</taxon>
        <taxon>Bacillati</taxon>
        <taxon>Mycoplasmatota</taxon>
        <taxon>Mollicutes</taxon>
        <taxon>Candidatus Izemoplasmatales</taxon>
        <taxon>Candidatus Izemoplasmataceae</taxon>
        <taxon>Candidatus Xianfuyuplasma</taxon>
    </lineage>
</organism>
<accession>A0A7L7KS05</accession>
<dbReference type="PROSITE" id="PS51257">
    <property type="entry name" value="PROKAR_LIPOPROTEIN"/>
    <property type="match status" value="1"/>
</dbReference>
<dbReference type="InterPro" id="IPR036249">
    <property type="entry name" value="Thioredoxin-like_sf"/>
</dbReference>
<sequence>MKRLLIFVSSAIAIVLLSSCKQEELDYSDFEDNIIATYFQAETLSNNRYILYYYDSTDDASNTIKNDVLTFIESYNDLPLYMVDASANPNVTSDFGAYVDEPIVYVVSHHEPLETYTGSDEITTFISSYSSKEWTYDAFDNQHLSNINDALTINNSDYLLYVYDPSDEQAMSLQEAFLKFAFTKSIEDIYLIDHTTIETIPDELDTISMGNPMILLMSYGVYAEEYYLGSDEITQYMNIVGDGDIYTSLNTLDYDDFIDHHLTNFGDTLTITDDLHLEYYYSPYCSHCNSIKTKMLSFLYYLDTVPYYLINTSSAVGLVKIDDFMGTPSLYVIYNGEVVESYIGSVQVPNFIDDYRQGIIDFSTYQ</sequence>
<name>A0A7L7KS05_9MOLU</name>
<dbReference type="Gene3D" id="3.40.30.10">
    <property type="entry name" value="Glutaredoxin"/>
    <property type="match status" value="1"/>
</dbReference>
<evidence type="ECO:0000313" key="2">
    <source>
        <dbReference type="EMBL" id="QMS84734.1"/>
    </source>
</evidence>
<dbReference type="RefSeq" id="WP_258878354.1">
    <property type="nucleotide sequence ID" value="NZ_CP048914.1"/>
</dbReference>
<proteinExistence type="predicted"/>
<feature type="domain" description="Thioredoxin" evidence="1">
    <location>
        <begin position="262"/>
        <end position="347"/>
    </location>
</feature>
<gene>
    <name evidence="2" type="ORF">G4Z02_02855</name>
</gene>
<dbReference type="AlphaFoldDB" id="A0A7L7KS05"/>
<dbReference type="Proteomes" id="UP000514720">
    <property type="component" value="Chromosome"/>
</dbReference>
<protein>
    <submittedName>
        <fullName evidence="2">Thioredoxin</fullName>
    </submittedName>
</protein>
<keyword evidence="3" id="KW-1185">Reference proteome</keyword>
<evidence type="ECO:0000313" key="3">
    <source>
        <dbReference type="Proteomes" id="UP000514720"/>
    </source>
</evidence>
<dbReference type="KEGG" id="xcl:G4Z02_02855"/>
<evidence type="ECO:0000259" key="1">
    <source>
        <dbReference type="Pfam" id="PF00085"/>
    </source>
</evidence>
<dbReference type="SUPFAM" id="SSF52833">
    <property type="entry name" value="Thioredoxin-like"/>
    <property type="match status" value="1"/>
</dbReference>
<dbReference type="Pfam" id="PF00085">
    <property type="entry name" value="Thioredoxin"/>
    <property type="match status" value="1"/>
</dbReference>
<dbReference type="InterPro" id="IPR013766">
    <property type="entry name" value="Thioredoxin_domain"/>
</dbReference>
<reference evidence="2 3" key="1">
    <citation type="submission" date="2020-02" db="EMBL/GenBank/DDBJ databases">
        <authorList>
            <person name="Zheng R.K."/>
            <person name="Sun C.M."/>
        </authorList>
    </citation>
    <scope>NUCLEOTIDE SEQUENCE [LARGE SCALE GENOMIC DNA]</scope>
    <source>
        <strain evidence="3">zrk13</strain>
    </source>
</reference>